<proteinExistence type="predicted"/>
<name>A0AAV4MHV4_CAEEX</name>
<comment type="caution">
    <text evidence="1">The sequence shown here is derived from an EMBL/GenBank/DDBJ whole genome shotgun (WGS) entry which is preliminary data.</text>
</comment>
<dbReference type="EMBL" id="BPLR01019753">
    <property type="protein sequence ID" value="GIX71445.1"/>
    <property type="molecule type" value="Genomic_DNA"/>
</dbReference>
<evidence type="ECO:0000313" key="1">
    <source>
        <dbReference type="EMBL" id="GIX71445.1"/>
    </source>
</evidence>
<dbReference type="AlphaFoldDB" id="A0AAV4MHV4"/>
<keyword evidence="2" id="KW-1185">Reference proteome</keyword>
<reference evidence="1 2" key="1">
    <citation type="submission" date="2021-06" db="EMBL/GenBank/DDBJ databases">
        <title>Caerostris extrusa draft genome.</title>
        <authorList>
            <person name="Kono N."/>
            <person name="Arakawa K."/>
        </authorList>
    </citation>
    <scope>NUCLEOTIDE SEQUENCE [LARGE SCALE GENOMIC DNA]</scope>
</reference>
<protein>
    <submittedName>
        <fullName evidence="1">Uncharacterized protein</fullName>
    </submittedName>
</protein>
<evidence type="ECO:0000313" key="2">
    <source>
        <dbReference type="Proteomes" id="UP001054945"/>
    </source>
</evidence>
<organism evidence="1 2">
    <name type="scientific">Caerostris extrusa</name>
    <name type="common">Bark spider</name>
    <name type="synonym">Caerostris bankana</name>
    <dbReference type="NCBI Taxonomy" id="172846"/>
    <lineage>
        <taxon>Eukaryota</taxon>
        <taxon>Metazoa</taxon>
        <taxon>Ecdysozoa</taxon>
        <taxon>Arthropoda</taxon>
        <taxon>Chelicerata</taxon>
        <taxon>Arachnida</taxon>
        <taxon>Araneae</taxon>
        <taxon>Araneomorphae</taxon>
        <taxon>Entelegynae</taxon>
        <taxon>Araneoidea</taxon>
        <taxon>Araneidae</taxon>
        <taxon>Caerostris</taxon>
    </lineage>
</organism>
<dbReference type="Proteomes" id="UP001054945">
    <property type="component" value="Unassembled WGS sequence"/>
</dbReference>
<gene>
    <name evidence="1" type="ORF">CEXT_190631</name>
</gene>
<accession>A0AAV4MHV4</accession>
<sequence length="81" mass="9268">MEGDSYSSRCDHEIMSLLPPPTQLCPELLNSQHLQNVNEPTVVEDGRLQRGLDVRGFDIGRSLGWFCMQIMHQMPSQRRLA</sequence>